<gene>
    <name evidence="2" type="primary">87</name>
    <name evidence="2" type="ORF">SEA_VALENTINIPUFF_87</name>
</gene>
<evidence type="ECO:0000313" key="3">
    <source>
        <dbReference type="Proteomes" id="UP000281993"/>
    </source>
</evidence>
<evidence type="ECO:0000256" key="1">
    <source>
        <dbReference type="SAM" id="MobiDB-lite"/>
    </source>
</evidence>
<protein>
    <submittedName>
        <fullName evidence="2">Uncharacterized protein</fullName>
    </submittedName>
</protein>
<evidence type="ECO:0000313" key="2">
    <source>
        <dbReference type="EMBL" id="AYD87382.1"/>
    </source>
</evidence>
<accession>A0A386KPU8</accession>
<name>A0A386KPU8_9CAUD</name>
<feature type="compositionally biased region" description="Acidic residues" evidence="1">
    <location>
        <begin position="1"/>
        <end position="10"/>
    </location>
</feature>
<dbReference type="Proteomes" id="UP000281993">
    <property type="component" value="Segment"/>
</dbReference>
<feature type="compositionally biased region" description="Basic and acidic residues" evidence="1">
    <location>
        <begin position="11"/>
        <end position="22"/>
    </location>
</feature>
<organism evidence="2 3">
    <name type="scientific">Microbacterium phage ValentiniPuff</name>
    <dbReference type="NCBI Taxonomy" id="2315705"/>
    <lineage>
        <taxon>Viruses</taxon>
        <taxon>Duplodnaviria</taxon>
        <taxon>Heunggongvirae</taxon>
        <taxon>Uroviricota</taxon>
        <taxon>Caudoviricetes</taxon>
        <taxon>Valentinivirus</taxon>
        <taxon>Valentinivirus valentinipuff</taxon>
    </lineage>
</organism>
<keyword evidence="3" id="KW-1185">Reference proteome</keyword>
<dbReference type="EMBL" id="MH825712">
    <property type="protein sequence ID" value="AYD87382.1"/>
    <property type="molecule type" value="Genomic_DNA"/>
</dbReference>
<sequence>MADETPVDEVDTARQERTATRRAEIRRLTEKGAQLFAELKTNGATRNALILEDLEDNPGAPARELAAAANLTVMRIYALRDKAIKARDAETTKKG</sequence>
<proteinExistence type="predicted"/>
<feature type="region of interest" description="Disordered" evidence="1">
    <location>
        <begin position="1"/>
        <end position="22"/>
    </location>
</feature>
<reference evidence="2 3" key="1">
    <citation type="submission" date="2018-08" db="EMBL/GenBank/DDBJ databases">
        <authorList>
            <person name="Preder H."/>
            <person name="Servin-Meza L.A."/>
            <person name="Bonilla J.A."/>
            <person name="Klyczek K."/>
            <person name="Garlena R.A."/>
            <person name="Russell D.A."/>
            <person name="Pope W.H."/>
            <person name="Jacobs-Sera D."/>
            <person name="Hatfull G.F."/>
        </authorList>
    </citation>
    <scope>NUCLEOTIDE SEQUENCE [LARGE SCALE GENOMIC DNA]</scope>
</reference>